<dbReference type="NCBIfam" id="NF004818">
    <property type="entry name" value="PRK06172.1"/>
    <property type="match status" value="1"/>
</dbReference>
<dbReference type="PANTHER" id="PTHR24321:SF11">
    <property type="entry name" value="BLR0893 PROTEIN"/>
    <property type="match status" value="1"/>
</dbReference>
<dbReference type="NCBIfam" id="NF005559">
    <property type="entry name" value="PRK07231.1"/>
    <property type="match status" value="1"/>
</dbReference>
<evidence type="ECO:0000313" key="6">
    <source>
        <dbReference type="Proteomes" id="UP001054892"/>
    </source>
</evidence>
<evidence type="ECO:0000313" key="5">
    <source>
        <dbReference type="Proteomes" id="UP000509383"/>
    </source>
</evidence>
<dbReference type="InterPro" id="IPR002347">
    <property type="entry name" value="SDR_fam"/>
</dbReference>
<dbReference type="PRINTS" id="PR00080">
    <property type="entry name" value="SDRFAMILY"/>
</dbReference>
<reference evidence="3 5" key="1">
    <citation type="submission" date="2020-05" db="EMBL/GenBank/DDBJ databases">
        <title>Characterization of novel class B3 metallo-beta-lactamase from novel Pseudomonas species.</title>
        <authorList>
            <person name="Yamada K."/>
            <person name="Aoki K."/>
            <person name="Ishii Y."/>
        </authorList>
    </citation>
    <scope>NUCLEOTIDE SEQUENCE [LARGE SCALE GENOMIC DNA]</scope>
    <source>
        <strain evidence="3 5">TUM18999</strain>
        <strain evidence="4 6">TUM20286</strain>
    </source>
</reference>
<name>A0A6J4E6K1_9PSED</name>
<organism evidence="3 5">
    <name type="scientific">Pseudomonas tohonis</name>
    <dbReference type="NCBI Taxonomy" id="2725477"/>
    <lineage>
        <taxon>Bacteria</taxon>
        <taxon>Pseudomonadati</taxon>
        <taxon>Pseudomonadota</taxon>
        <taxon>Gammaproteobacteria</taxon>
        <taxon>Pseudomonadales</taxon>
        <taxon>Pseudomonadaceae</taxon>
        <taxon>Pseudomonas</taxon>
    </lineage>
</organism>
<dbReference type="EMBL" id="BQKM01000020">
    <property type="protein sequence ID" value="GJN55646.1"/>
    <property type="molecule type" value="Genomic_DNA"/>
</dbReference>
<dbReference type="EMBL" id="AP023189">
    <property type="protein sequence ID" value="BCG24111.1"/>
    <property type="molecule type" value="Genomic_DNA"/>
</dbReference>
<accession>A0A6J4E6K1</accession>
<dbReference type="CDD" id="cd05233">
    <property type="entry name" value="SDR_c"/>
    <property type="match status" value="1"/>
</dbReference>
<dbReference type="SUPFAM" id="SSF51735">
    <property type="entry name" value="NAD(P)-binding Rossmann-fold domains"/>
    <property type="match status" value="1"/>
</dbReference>
<comment type="similarity">
    <text evidence="1">Belongs to the short-chain dehydrogenases/reductases (SDR) family.</text>
</comment>
<protein>
    <submittedName>
        <fullName evidence="3">Short chain dehydrogenase</fullName>
    </submittedName>
</protein>
<dbReference type="AlphaFoldDB" id="A0A6J4E6K1"/>
<dbReference type="PROSITE" id="PS00061">
    <property type="entry name" value="ADH_SHORT"/>
    <property type="match status" value="1"/>
</dbReference>
<proteinExistence type="inferred from homology"/>
<dbReference type="InterPro" id="IPR036291">
    <property type="entry name" value="NAD(P)-bd_dom_sf"/>
</dbReference>
<keyword evidence="2" id="KW-0560">Oxidoreductase</keyword>
<dbReference type="GO" id="GO:0016491">
    <property type="term" value="F:oxidoreductase activity"/>
    <property type="evidence" value="ECO:0007669"/>
    <property type="project" value="UniProtKB-KW"/>
</dbReference>
<dbReference type="FunFam" id="3.40.50.720:FF:000084">
    <property type="entry name" value="Short-chain dehydrogenase reductase"/>
    <property type="match status" value="1"/>
</dbReference>
<evidence type="ECO:0000256" key="1">
    <source>
        <dbReference type="ARBA" id="ARBA00006484"/>
    </source>
</evidence>
<dbReference type="PANTHER" id="PTHR24321">
    <property type="entry name" value="DEHYDROGENASES, SHORT CHAIN"/>
    <property type="match status" value="1"/>
</dbReference>
<sequence length="278" mass="28648">MLTLAARQWLDFSPVPILPSEVSQMSMTFSGQVALVTGAANGIGRATAQAFAAEGLKVVVSDVDAAGGEATVQLIRDAGGDATFIRCNVTVDAEVKALVEGTVAAYGRLDYAFNNAGIEIEKGKLAEGSEAEFDAIMGVNVKGVWLCMKYQIPQMLAQGSAGAIVNTASVAGLGAAPKMSIYAASKHAVIGLTKSAAVEYAKKKIRVNAVCPAVIDTDMFRRAYEADPKKGEFAAAMHPVGRIGKVEEIAGAVLYLCSDAAGFTTGHSLAVDGGATAI</sequence>
<dbReference type="PRINTS" id="PR00081">
    <property type="entry name" value="GDHRDH"/>
</dbReference>
<gene>
    <name evidence="3" type="ORF">TUM18999_23020</name>
    <name evidence="4" type="ORF">TUM20286_53980</name>
</gene>
<evidence type="ECO:0000313" key="3">
    <source>
        <dbReference type="EMBL" id="BCG24111.1"/>
    </source>
</evidence>
<evidence type="ECO:0000313" key="4">
    <source>
        <dbReference type="EMBL" id="GJN55646.1"/>
    </source>
</evidence>
<dbReference type="Proteomes" id="UP000509383">
    <property type="component" value="Chromosome"/>
</dbReference>
<dbReference type="InterPro" id="IPR020904">
    <property type="entry name" value="Sc_DH/Rdtase_CS"/>
</dbReference>
<dbReference type="KEGG" id="ptw:TUM18999_23020"/>
<keyword evidence="6" id="KW-1185">Reference proteome</keyword>
<dbReference type="Pfam" id="PF13561">
    <property type="entry name" value="adh_short_C2"/>
    <property type="match status" value="1"/>
</dbReference>
<evidence type="ECO:0000256" key="2">
    <source>
        <dbReference type="ARBA" id="ARBA00023002"/>
    </source>
</evidence>
<dbReference type="Proteomes" id="UP001054892">
    <property type="component" value="Unassembled WGS sequence"/>
</dbReference>
<dbReference type="Gene3D" id="3.40.50.720">
    <property type="entry name" value="NAD(P)-binding Rossmann-like Domain"/>
    <property type="match status" value="1"/>
</dbReference>